<dbReference type="PANTHER" id="PTHR38008">
    <property type="entry name" value="HEMOLYSIN-RELATED"/>
    <property type="match status" value="1"/>
</dbReference>
<protein>
    <submittedName>
        <fullName evidence="2">Hemolysin</fullName>
    </submittedName>
</protein>
<dbReference type="Pfam" id="PF11720">
    <property type="entry name" value="Inhibitor_I78"/>
    <property type="match status" value="1"/>
</dbReference>
<dbReference type="Pfam" id="PF03891">
    <property type="entry name" value="DUF333"/>
    <property type="match status" value="1"/>
</dbReference>
<dbReference type="RefSeq" id="WP_004927373.1">
    <property type="nucleotide sequence ID" value="NZ_BCMA01000001.1"/>
</dbReference>
<sequence>MKKITLLSILLLPLAACSSIQHQDDSKLKVGMANPASEFCIQQKGKLNIKNEANGQVGYCTLPNGQVVEEWEFFHSQQKICAPDEAQKLIGQSGLTNDQIKKLTKAELIRNIAPGQPVTMDYRENRITITTDPLSKKIIDASCG</sequence>
<evidence type="ECO:0000256" key="1">
    <source>
        <dbReference type="SAM" id="SignalP"/>
    </source>
</evidence>
<dbReference type="EMBL" id="JAUTBK010000002">
    <property type="protein sequence ID" value="MDQ1207327.1"/>
    <property type="molecule type" value="Genomic_DNA"/>
</dbReference>
<accession>A0ABU0US07</accession>
<organism evidence="2 3">
    <name type="scientific">Acinetobacter baylyi</name>
    <dbReference type="NCBI Taxonomy" id="202950"/>
    <lineage>
        <taxon>Bacteria</taxon>
        <taxon>Pseudomonadati</taxon>
        <taxon>Pseudomonadota</taxon>
        <taxon>Gammaproteobacteria</taxon>
        <taxon>Moraxellales</taxon>
        <taxon>Moraxellaceae</taxon>
        <taxon>Acinetobacter</taxon>
    </lineage>
</organism>
<comment type="caution">
    <text evidence="2">The sequence shown here is derived from an EMBL/GenBank/DDBJ whole genome shotgun (WGS) entry which is preliminary data.</text>
</comment>
<keyword evidence="1" id="KW-0732">Signal</keyword>
<proteinExistence type="predicted"/>
<gene>
    <name evidence="2" type="ORF">QE380_000250</name>
</gene>
<dbReference type="PANTHER" id="PTHR38008:SF2">
    <property type="entry name" value="HEMOLYSIN"/>
    <property type="match status" value="1"/>
</dbReference>
<feature type="signal peptide" evidence="1">
    <location>
        <begin position="1"/>
        <end position="22"/>
    </location>
</feature>
<dbReference type="InterPro" id="IPR005590">
    <property type="entry name" value="DUF333"/>
</dbReference>
<keyword evidence="3" id="KW-1185">Reference proteome</keyword>
<name>A0ABU0US07_ACIBI</name>
<reference evidence="2 3" key="1">
    <citation type="submission" date="2023-07" db="EMBL/GenBank/DDBJ databases">
        <title>Functional and genomic diversity of the sorghum phyllosphere microbiome.</title>
        <authorList>
            <person name="Shade A."/>
        </authorList>
    </citation>
    <scope>NUCLEOTIDE SEQUENCE [LARGE SCALE GENOMIC DNA]</scope>
    <source>
        <strain evidence="2 3">SORGH_AS_0887</strain>
    </source>
</reference>
<dbReference type="Proteomes" id="UP001233360">
    <property type="component" value="Unassembled WGS sequence"/>
</dbReference>
<dbReference type="InterPro" id="IPR021719">
    <property type="entry name" value="Prot_inh_I78"/>
</dbReference>
<evidence type="ECO:0000313" key="2">
    <source>
        <dbReference type="EMBL" id="MDQ1207327.1"/>
    </source>
</evidence>
<dbReference type="GeneID" id="45234367"/>
<feature type="chain" id="PRO_5045291157" evidence="1">
    <location>
        <begin position="23"/>
        <end position="144"/>
    </location>
</feature>
<evidence type="ECO:0000313" key="3">
    <source>
        <dbReference type="Proteomes" id="UP001233360"/>
    </source>
</evidence>
<dbReference type="Gene3D" id="3.30.10.10">
    <property type="entry name" value="Trypsin Inhibitor V, subunit A"/>
    <property type="match status" value="1"/>
</dbReference>